<evidence type="ECO:0000259" key="2">
    <source>
        <dbReference type="Pfam" id="PF13649"/>
    </source>
</evidence>
<dbReference type="EMBL" id="BAEK01000072">
    <property type="protein sequence ID" value="GAC06795.1"/>
    <property type="molecule type" value="Genomic_DNA"/>
</dbReference>
<sequence>MSSNALPSWDVLTKHAVFPSGNHDEVARLNFLTHLNVHLSSQILPGVKTAYDKQVKPAIIAQTGSEPTSRHEVRKHMLNNGYFQMWSALRRNTMEMRHQAARSQVLGQIENIVEKVDKACEGNANIQLDSSVSIPPNVGSVDIHCQPGCYYQEYFENDVTVAASYDLGLFVTTAGLLGALSDGGGQGIANWLKTQHPDFSPKRILDIGCTVGHNALPLAQHFPDAQVIAVDVARPSLRYAHSRAASLGIENIQFVQANAEELSQYDDGSFDLITTSMFLHELSHQSLPKILKTIHRLLADGGLNLHLEQPQYAGMDVYQQFIRDWDTYFNNEPYWGPMHELDLAKVFAECGFDPNDLFDVGVVSKVDEKIFGKPKSDGEDYGRSPVWNAIGLWKGQSANNGAKKSAKNSAKENANMSENAA</sequence>
<evidence type="ECO:0000313" key="4">
    <source>
        <dbReference type="Proteomes" id="UP000008372"/>
    </source>
</evidence>
<feature type="region of interest" description="Disordered" evidence="1">
    <location>
        <begin position="397"/>
        <end position="421"/>
    </location>
</feature>
<dbReference type="InterPro" id="IPR029063">
    <property type="entry name" value="SAM-dependent_MTases_sf"/>
</dbReference>
<evidence type="ECO:0000256" key="1">
    <source>
        <dbReference type="SAM" id="MobiDB-lite"/>
    </source>
</evidence>
<dbReference type="InterPro" id="IPR041698">
    <property type="entry name" value="Methyltransf_25"/>
</dbReference>
<gene>
    <name evidence="3" type="ORF">GAGA_3962</name>
</gene>
<dbReference type="CDD" id="cd02440">
    <property type="entry name" value="AdoMet_MTases"/>
    <property type="match status" value="1"/>
</dbReference>
<dbReference type="InterPro" id="IPR053173">
    <property type="entry name" value="SAM-binding_MTase"/>
</dbReference>
<name>A0ABQ0IBU6_9ALTE</name>
<feature type="domain" description="Methyltransferase" evidence="2">
    <location>
        <begin position="204"/>
        <end position="302"/>
    </location>
</feature>
<reference evidence="3 4" key="1">
    <citation type="journal article" date="2014" name="Environ. Microbiol.">
        <title>Comparative genomics of the marine bacterial genus Glaciecola reveals the high degree of genomic diversity and genomic characteristic for cold adaptation.</title>
        <authorList>
            <person name="Qin Q.L."/>
            <person name="Xie B.B."/>
            <person name="Yu Y."/>
            <person name="Shu Y.L."/>
            <person name="Rong J.C."/>
            <person name="Zhang Y.J."/>
            <person name="Zhao D.L."/>
            <person name="Chen X.L."/>
            <person name="Zhang X.Y."/>
            <person name="Chen B."/>
            <person name="Zhou B.C."/>
            <person name="Zhang Y.Z."/>
        </authorList>
    </citation>
    <scope>NUCLEOTIDE SEQUENCE [LARGE SCALE GENOMIC DNA]</scope>
    <source>
        <strain evidence="3 4">NO2</strain>
    </source>
</reference>
<organism evidence="3 4">
    <name type="scientific">Paraglaciecola agarilytica NO2</name>
    <dbReference type="NCBI Taxonomy" id="1125747"/>
    <lineage>
        <taxon>Bacteria</taxon>
        <taxon>Pseudomonadati</taxon>
        <taxon>Pseudomonadota</taxon>
        <taxon>Gammaproteobacteria</taxon>
        <taxon>Alteromonadales</taxon>
        <taxon>Alteromonadaceae</taxon>
        <taxon>Paraglaciecola</taxon>
    </lineage>
</organism>
<dbReference type="Gene3D" id="3.40.50.150">
    <property type="entry name" value="Vaccinia Virus protein VP39"/>
    <property type="match status" value="1"/>
</dbReference>
<protein>
    <submittedName>
        <fullName evidence="3">UbiE/COQ5 family methlytransferase</fullName>
    </submittedName>
</protein>
<dbReference type="PANTHER" id="PTHR45128:SF1">
    <property type="entry name" value="S-ADENOSYLMETHIONINE-DEPENDENT METHYLTRANSFERASE RV2258C"/>
    <property type="match status" value="1"/>
</dbReference>
<comment type="caution">
    <text evidence="3">The sequence shown here is derived from an EMBL/GenBank/DDBJ whole genome shotgun (WGS) entry which is preliminary data.</text>
</comment>
<accession>A0ABQ0IBU6</accession>
<dbReference type="RefSeq" id="WP_008305725.1">
    <property type="nucleotide sequence ID" value="NZ_BAEK01000072.1"/>
</dbReference>
<dbReference type="Pfam" id="PF13649">
    <property type="entry name" value="Methyltransf_25"/>
    <property type="match status" value="1"/>
</dbReference>
<proteinExistence type="predicted"/>
<dbReference type="Proteomes" id="UP000008372">
    <property type="component" value="Unassembled WGS sequence"/>
</dbReference>
<dbReference type="SUPFAM" id="SSF53335">
    <property type="entry name" value="S-adenosyl-L-methionine-dependent methyltransferases"/>
    <property type="match status" value="1"/>
</dbReference>
<dbReference type="PANTHER" id="PTHR45128">
    <property type="entry name" value="METHYLTRANSFERASE TYPE 11"/>
    <property type="match status" value="1"/>
</dbReference>
<keyword evidence="4" id="KW-1185">Reference proteome</keyword>
<evidence type="ECO:0000313" key="3">
    <source>
        <dbReference type="EMBL" id="GAC06795.1"/>
    </source>
</evidence>